<dbReference type="OrthoDB" id="9784339at2"/>
<dbReference type="Gene3D" id="3.40.50.2300">
    <property type="match status" value="1"/>
</dbReference>
<evidence type="ECO:0000313" key="9">
    <source>
        <dbReference type="Proteomes" id="UP000198807"/>
    </source>
</evidence>
<dbReference type="GO" id="GO:0004725">
    <property type="term" value="F:protein tyrosine phosphatase activity"/>
    <property type="evidence" value="ECO:0007669"/>
    <property type="project" value="UniProtKB-EC"/>
</dbReference>
<dbReference type="PANTHER" id="PTHR11717:SF31">
    <property type="entry name" value="LOW MOLECULAR WEIGHT PROTEIN-TYROSINE-PHOSPHATASE ETP-RELATED"/>
    <property type="match status" value="1"/>
</dbReference>
<keyword evidence="9" id="KW-1185">Reference proteome</keyword>
<evidence type="ECO:0000256" key="5">
    <source>
        <dbReference type="ARBA" id="ARBA00051722"/>
    </source>
</evidence>
<evidence type="ECO:0000256" key="1">
    <source>
        <dbReference type="ARBA" id="ARBA00011063"/>
    </source>
</evidence>
<feature type="active site" description="Nucleophile" evidence="6">
    <location>
        <position position="9"/>
    </location>
</feature>
<keyword evidence="4" id="KW-0904">Protein phosphatase</keyword>
<dbReference type="CDD" id="cd16343">
    <property type="entry name" value="LMWPTP"/>
    <property type="match status" value="1"/>
</dbReference>
<evidence type="ECO:0000259" key="7">
    <source>
        <dbReference type="SMART" id="SM00226"/>
    </source>
</evidence>
<evidence type="ECO:0000313" key="8">
    <source>
        <dbReference type="EMBL" id="SEK50425.1"/>
    </source>
</evidence>
<feature type="domain" description="Phosphotyrosine protein phosphatase I" evidence="7">
    <location>
        <begin position="3"/>
        <end position="144"/>
    </location>
</feature>
<evidence type="ECO:0000256" key="3">
    <source>
        <dbReference type="ARBA" id="ARBA00022801"/>
    </source>
</evidence>
<dbReference type="SUPFAM" id="SSF52788">
    <property type="entry name" value="Phosphotyrosine protein phosphatases I"/>
    <property type="match status" value="1"/>
</dbReference>
<dbReference type="AlphaFoldDB" id="A0A1H7HQC4"/>
<dbReference type="STRING" id="650850.SAMN04488129_102235"/>
<dbReference type="PANTHER" id="PTHR11717">
    <property type="entry name" value="LOW MOLECULAR WEIGHT PROTEIN TYROSINE PHOSPHATASE"/>
    <property type="match status" value="1"/>
</dbReference>
<feature type="active site" description="Proton donor" evidence="6">
    <location>
        <position position="118"/>
    </location>
</feature>
<name>A0A1H7HQC4_9GAMM</name>
<dbReference type="Proteomes" id="UP000198807">
    <property type="component" value="Unassembled WGS sequence"/>
</dbReference>
<dbReference type="InterPro" id="IPR017867">
    <property type="entry name" value="Tyr_phospatase_low_mol_wt"/>
</dbReference>
<comment type="similarity">
    <text evidence="1">Belongs to the low molecular weight phosphotyrosine protein phosphatase family.</text>
</comment>
<dbReference type="RefSeq" id="WP_089710267.1">
    <property type="nucleotide sequence ID" value="NZ_FOBC01000002.1"/>
</dbReference>
<feature type="active site" evidence="6">
    <location>
        <position position="15"/>
    </location>
</feature>
<evidence type="ECO:0000256" key="2">
    <source>
        <dbReference type="ARBA" id="ARBA00013064"/>
    </source>
</evidence>
<dbReference type="InterPro" id="IPR023485">
    <property type="entry name" value="Ptyr_pPase"/>
</dbReference>
<dbReference type="Pfam" id="PF01451">
    <property type="entry name" value="LMWPc"/>
    <property type="match status" value="1"/>
</dbReference>
<organism evidence="8 9">
    <name type="scientific">Halomonas daqiaonensis</name>
    <dbReference type="NCBI Taxonomy" id="650850"/>
    <lineage>
        <taxon>Bacteria</taxon>
        <taxon>Pseudomonadati</taxon>
        <taxon>Pseudomonadota</taxon>
        <taxon>Gammaproteobacteria</taxon>
        <taxon>Oceanospirillales</taxon>
        <taxon>Halomonadaceae</taxon>
        <taxon>Halomonas</taxon>
    </lineage>
</organism>
<proteinExistence type="inferred from homology"/>
<dbReference type="InterPro" id="IPR050438">
    <property type="entry name" value="LMW_PTPase"/>
</dbReference>
<dbReference type="InterPro" id="IPR036196">
    <property type="entry name" value="Ptyr_pPase_sf"/>
</dbReference>
<reference evidence="9" key="1">
    <citation type="submission" date="2016-10" db="EMBL/GenBank/DDBJ databases">
        <authorList>
            <person name="Varghese N."/>
            <person name="Submissions S."/>
        </authorList>
    </citation>
    <scope>NUCLEOTIDE SEQUENCE [LARGE SCALE GENOMIC DNA]</scope>
    <source>
        <strain evidence="9">CGMCC 1.9150</strain>
    </source>
</reference>
<dbReference type="EMBL" id="FOBC01000002">
    <property type="protein sequence ID" value="SEK50425.1"/>
    <property type="molecule type" value="Genomic_DNA"/>
</dbReference>
<evidence type="ECO:0000256" key="6">
    <source>
        <dbReference type="PIRSR" id="PIRSR617867-1"/>
    </source>
</evidence>
<protein>
    <recommendedName>
        <fullName evidence="2">protein-tyrosine-phosphatase</fullName>
        <ecNumber evidence="2">3.1.3.48</ecNumber>
    </recommendedName>
</protein>
<dbReference type="SMART" id="SM00226">
    <property type="entry name" value="LMWPc"/>
    <property type="match status" value="1"/>
</dbReference>
<gene>
    <name evidence="8" type="ORF">SAMN04488129_102235</name>
</gene>
<dbReference type="PRINTS" id="PR00719">
    <property type="entry name" value="LMWPTPASE"/>
</dbReference>
<keyword evidence="3" id="KW-0378">Hydrolase</keyword>
<sequence length="145" mass="15937">MFQRILIVCTGNICRSPVAAAMLQCRLPGLTVQSAGLGALVGQPVDAQARRLAEADGLDVEAHEARQLETGMLAEADLVLVMTEGQRQALAGRWPEARGKTLLLGKWLSQEQATDIPDPYRKSQDVFEHVHRLLQAATRLWADRL</sequence>
<dbReference type="EC" id="3.1.3.48" evidence="2"/>
<evidence type="ECO:0000256" key="4">
    <source>
        <dbReference type="ARBA" id="ARBA00022912"/>
    </source>
</evidence>
<comment type="catalytic activity">
    <reaction evidence="5">
        <text>O-phospho-L-tyrosyl-[protein] + H2O = L-tyrosyl-[protein] + phosphate</text>
        <dbReference type="Rhea" id="RHEA:10684"/>
        <dbReference type="Rhea" id="RHEA-COMP:10136"/>
        <dbReference type="Rhea" id="RHEA-COMP:20101"/>
        <dbReference type="ChEBI" id="CHEBI:15377"/>
        <dbReference type="ChEBI" id="CHEBI:43474"/>
        <dbReference type="ChEBI" id="CHEBI:46858"/>
        <dbReference type="ChEBI" id="CHEBI:61978"/>
        <dbReference type="EC" id="3.1.3.48"/>
    </reaction>
</comment>
<accession>A0A1H7HQC4</accession>